<evidence type="ECO:0000313" key="2">
    <source>
        <dbReference type="EMBL" id="MPM06683.1"/>
    </source>
</evidence>
<dbReference type="SUPFAM" id="SSF50939">
    <property type="entry name" value="Sialidases"/>
    <property type="match status" value="1"/>
</dbReference>
<gene>
    <name evidence="2" type="ORF">SDC9_52986</name>
</gene>
<sequence length="472" mass="54321">MGIIIRHITLSINWLILVSFSVVPFMISFFDSRIAIFKSKDVIPAQVTLDLGNAWADNSVNTAIFRQDGLTTQNGYQFTAFYVDEKTISIVKRKLTTNQTERYDLPGDYELSDSHNAISIGIDSDGYLHMVYQEHVSPLHYRISLQPYSIDQWYDEQSMTGVNENQVTYPSFVKVDNQGKLLFLYRHGYSGKGALCIKEYSTQTKSWKDNNEFIASGLDGKPWKSNPYWNTPVVDQEDNLHLSFVWRTDSIGEEELVNNIGIDYAWSPDLGMNWYTSKDVPIKIPITQVNSETIFAVSPGTNLMNQTSMAVDSKGRMHIVFYSDDLNGIPQYQHLWFDGKDWQHSVISSQSTDFSLLGKGTLPLPMTRPEILIDKSDNVYVIYQAKFTDYKMAVLKLSAPKYEYKQKNQRILWDEPLGYAEPIVDRTRWKKENILSMLIQYNNSPDYDSEAASKSELSPIKIVDWDILRNWK</sequence>
<dbReference type="AlphaFoldDB" id="A0A644WXB2"/>
<evidence type="ECO:0000256" key="1">
    <source>
        <dbReference type="SAM" id="Phobius"/>
    </source>
</evidence>
<keyword evidence="1" id="KW-0472">Membrane</keyword>
<organism evidence="2">
    <name type="scientific">bioreactor metagenome</name>
    <dbReference type="NCBI Taxonomy" id="1076179"/>
    <lineage>
        <taxon>unclassified sequences</taxon>
        <taxon>metagenomes</taxon>
        <taxon>ecological metagenomes</taxon>
    </lineage>
</organism>
<feature type="transmembrane region" description="Helical" evidence="1">
    <location>
        <begin position="12"/>
        <end position="30"/>
    </location>
</feature>
<protein>
    <recommendedName>
        <fullName evidence="3">Sialidase domain-containing protein</fullName>
    </recommendedName>
</protein>
<dbReference type="InterPro" id="IPR036278">
    <property type="entry name" value="Sialidase_sf"/>
</dbReference>
<evidence type="ECO:0008006" key="3">
    <source>
        <dbReference type="Google" id="ProtNLM"/>
    </source>
</evidence>
<keyword evidence="1" id="KW-0812">Transmembrane</keyword>
<dbReference type="Pfam" id="PF15892">
    <property type="entry name" value="BNR_4"/>
    <property type="match status" value="1"/>
</dbReference>
<proteinExistence type="predicted"/>
<name>A0A644WXB2_9ZZZZ</name>
<keyword evidence="1" id="KW-1133">Transmembrane helix</keyword>
<dbReference type="EMBL" id="VSSQ01001252">
    <property type="protein sequence ID" value="MPM06683.1"/>
    <property type="molecule type" value="Genomic_DNA"/>
</dbReference>
<accession>A0A644WXB2</accession>
<comment type="caution">
    <text evidence="2">The sequence shown here is derived from an EMBL/GenBank/DDBJ whole genome shotgun (WGS) entry which is preliminary data.</text>
</comment>
<reference evidence="2" key="1">
    <citation type="submission" date="2019-08" db="EMBL/GenBank/DDBJ databases">
        <authorList>
            <person name="Kucharzyk K."/>
            <person name="Murdoch R.W."/>
            <person name="Higgins S."/>
            <person name="Loffler F."/>
        </authorList>
    </citation>
    <scope>NUCLEOTIDE SEQUENCE</scope>
</reference>